<sequence precursor="true">MNATRIGRRLVAAAIALSLAPSVQAAILVDDFEGYAVGDVDAVASPPWTIETPATSQIATDGGNQYIVNAGSADWLHSYRSLGVSVSGVATLSFRIYVEDDAQIDHAFGLTDSSETIDWYGDYGPYVRVTTDAANVPGVASLDVRDGGGFVDDIFALNTQQWYEIALEIDTAGGDAGNGGFDVYVDGSLTYSSADFRRAFGAPLENFLLMSGQNTLGLVRVDDIRLEIVPEPLTATSVLGMVVLLAASRQRGR</sequence>
<dbReference type="AlphaFoldDB" id="A0A5C5ZYI1"/>
<evidence type="ECO:0000313" key="2">
    <source>
        <dbReference type="EMBL" id="TWT92017.1"/>
    </source>
</evidence>
<keyword evidence="3" id="KW-1185">Reference proteome</keyword>
<evidence type="ECO:0000313" key="3">
    <source>
        <dbReference type="Proteomes" id="UP000317421"/>
    </source>
</evidence>
<dbReference type="EMBL" id="SJPR01000013">
    <property type="protein sequence ID" value="TWT92017.1"/>
    <property type="molecule type" value="Genomic_DNA"/>
</dbReference>
<name>A0A5C5ZYI1_9BACT</name>
<accession>A0A5C5ZYI1</accession>
<proteinExistence type="predicted"/>
<evidence type="ECO:0000256" key="1">
    <source>
        <dbReference type="SAM" id="SignalP"/>
    </source>
</evidence>
<dbReference type="OrthoDB" id="3333873at2"/>
<keyword evidence="1" id="KW-0732">Signal</keyword>
<feature type="chain" id="PRO_5022899813" description="PEP-CTERM protein-sorting domain-containing protein" evidence="1">
    <location>
        <begin position="26"/>
        <end position="253"/>
    </location>
</feature>
<reference evidence="2 3" key="1">
    <citation type="submission" date="2019-02" db="EMBL/GenBank/DDBJ databases">
        <title>Deep-cultivation of Planctomycetes and their phenomic and genomic characterization uncovers novel biology.</title>
        <authorList>
            <person name="Wiegand S."/>
            <person name="Jogler M."/>
            <person name="Boedeker C."/>
            <person name="Pinto D."/>
            <person name="Vollmers J."/>
            <person name="Rivas-Marin E."/>
            <person name="Kohn T."/>
            <person name="Peeters S.H."/>
            <person name="Heuer A."/>
            <person name="Rast P."/>
            <person name="Oberbeckmann S."/>
            <person name="Bunk B."/>
            <person name="Jeske O."/>
            <person name="Meyerdierks A."/>
            <person name="Storesund J.E."/>
            <person name="Kallscheuer N."/>
            <person name="Luecker S."/>
            <person name="Lage O.M."/>
            <person name="Pohl T."/>
            <person name="Merkel B.J."/>
            <person name="Hornburger P."/>
            <person name="Mueller R.-W."/>
            <person name="Bruemmer F."/>
            <person name="Labrenz M."/>
            <person name="Spormann A.M."/>
            <person name="Op Den Camp H."/>
            <person name="Overmann J."/>
            <person name="Amann R."/>
            <person name="Jetten M.S.M."/>
            <person name="Mascher T."/>
            <person name="Medema M.H."/>
            <person name="Devos D.P."/>
            <person name="Kaster A.-K."/>
            <person name="Ovreas L."/>
            <person name="Rohde M."/>
            <person name="Galperin M.Y."/>
            <person name="Jogler C."/>
        </authorList>
    </citation>
    <scope>NUCLEOTIDE SEQUENCE [LARGE SCALE GENOMIC DNA]</scope>
    <source>
        <strain evidence="2 3">Pla108</strain>
    </source>
</reference>
<evidence type="ECO:0008006" key="4">
    <source>
        <dbReference type="Google" id="ProtNLM"/>
    </source>
</evidence>
<dbReference type="Proteomes" id="UP000317421">
    <property type="component" value="Unassembled WGS sequence"/>
</dbReference>
<gene>
    <name evidence="2" type="ORF">Pla108_41600</name>
</gene>
<dbReference type="Gene3D" id="2.60.120.200">
    <property type="match status" value="1"/>
</dbReference>
<dbReference type="RefSeq" id="WP_146446828.1">
    <property type="nucleotide sequence ID" value="NZ_SJPR01000013.1"/>
</dbReference>
<organism evidence="2 3">
    <name type="scientific">Botrimarina colliarenosi</name>
    <dbReference type="NCBI Taxonomy" id="2528001"/>
    <lineage>
        <taxon>Bacteria</taxon>
        <taxon>Pseudomonadati</taxon>
        <taxon>Planctomycetota</taxon>
        <taxon>Planctomycetia</taxon>
        <taxon>Pirellulales</taxon>
        <taxon>Lacipirellulaceae</taxon>
        <taxon>Botrimarina</taxon>
    </lineage>
</organism>
<feature type="signal peptide" evidence="1">
    <location>
        <begin position="1"/>
        <end position="25"/>
    </location>
</feature>
<protein>
    <recommendedName>
        <fullName evidence="4">PEP-CTERM protein-sorting domain-containing protein</fullName>
    </recommendedName>
</protein>
<comment type="caution">
    <text evidence="2">The sequence shown here is derived from an EMBL/GenBank/DDBJ whole genome shotgun (WGS) entry which is preliminary data.</text>
</comment>